<feature type="compositionally biased region" description="Polar residues" evidence="1">
    <location>
        <begin position="219"/>
        <end position="231"/>
    </location>
</feature>
<reference evidence="2" key="1">
    <citation type="submission" date="2023-06" db="EMBL/GenBank/DDBJ databases">
        <authorList>
            <consortium name="Lawrence Berkeley National Laboratory"/>
            <person name="Ahrendt S."/>
            <person name="Sahu N."/>
            <person name="Indic B."/>
            <person name="Wong-Bajracharya J."/>
            <person name="Merenyi Z."/>
            <person name="Ke H.-M."/>
            <person name="Monk M."/>
            <person name="Kocsube S."/>
            <person name="Drula E."/>
            <person name="Lipzen A."/>
            <person name="Balint B."/>
            <person name="Henrissat B."/>
            <person name="Andreopoulos B."/>
            <person name="Martin F.M."/>
            <person name="Harder C.B."/>
            <person name="Rigling D."/>
            <person name="Ford K.L."/>
            <person name="Foster G.D."/>
            <person name="Pangilinan J."/>
            <person name="Papanicolaou A."/>
            <person name="Barry K."/>
            <person name="LaButti K."/>
            <person name="Viragh M."/>
            <person name="Koriabine M."/>
            <person name="Yan M."/>
            <person name="Riley R."/>
            <person name="Champramary S."/>
            <person name="Plett K.L."/>
            <person name="Tsai I.J."/>
            <person name="Slot J."/>
            <person name="Sipos G."/>
            <person name="Plett J."/>
            <person name="Nagy L.G."/>
            <person name="Grigoriev I.V."/>
        </authorList>
    </citation>
    <scope>NUCLEOTIDE SEQUENCE</scope>
    <source>
        <strain evidence="2">HWK02</strain>
    </source>
</reference>
<gene>
    <name evidence="2" type="ORF">EDD18DRAFT_1397036</name>
</gene>
<sequence length="306" mass="32933">MITAATDIHAVRAVDGRIRQEERRIPPFDPTAGVLASLSLGGTYRPTWALPVLSSLSRPSDLFMSAVPYILTLSFRDEGLVVYCSHEPTLELLNEYLKKWAKTNAHDSLRVRSFAPTRARTTYTVLRGIYQRSSNISVNNTAQCIVSLPTTIASESFVGLKHTPSPLTLASINGIHTPGELPIPSIATTEPSGPDETLSVPSDSDDSPSDPSFPNGSDNIPSNGIPQTDVYASNDSLLPALTYRQYHGRRSLDASDDSSDGGDSEATSGESGPAPKATAKKKPKPVIMRPAYKRYLIATLPPSLSI</sequence>
<comment type="caution">
    <text evidence="2">The sequence shown here is derived from an EMBL/GenBank/DDBJ whole genome shotgun (WGS) entry which is preliminary data.</text>
</comment>
<name>A0AA39NYN8_9AGAR</name>
<dbReference type="EMBL" id="JAUEPU010000196">
    <property type="protein sequence ID" value="KAK0473813.1"/>
    <property type="molecule type" value="Genomic_DNA"/>
</dbReference>
<feature type="compositionally biased region" description="Acidic residues" evidence="1">
    <location>
        <begin position="254"/>
        <end position="263"/>
    </location>
</feature>
<feature type="compositionally biased region" description="Low complexity" evidence="1">
    <location>
        <begin position="264"/>
        <end position="277"/>
    </location>
</feature>
<evidence type="ECO:0000256" key="1">
    <source>
        <dbReference type="SAM" id="MobiDB-lite"/>
    </source>
</evidence>
<feature type="region of interest" description="Disordered" evidence="1">
    <location>
        <begin position="180"/>
        <end position="231"/>
    </location>
</feature>
<organism evidence="2 3">
    <name type="scientific">Armillaria luteobubalina</name>
    <dbReference type="NCBI Taxonomy" id="153913"/>
    <lineage>
        <taxon>Eukaryota</taxon>
        <taxon>Fungi</taxon>
        <taxon>Dikarya</taxon>
        <taxon>Basidiomycota</taxon>
        <taxon>Agaricomycotina</taxon>
        <taxon>Agaricomycetes</taxon>
        <taxon>Agaricomycetidae</taxon>
        <taxon>Agaricales</taxon>
        <taxon>Marasmiineae</taxon>
        <taxon>Physalacriaceae</taxon>
        <taxon>Armillaria</taxon>
    </lineage>
</organism>
<feature type="compositionally biased region" description="Low complexity" evidence="1">
    <location>
        <begin position="209"/>
        <end position="218"/>
    </location>
</feature>
<proteinExistence type="predicted"/>
<accession>A0AA39NYN8</accession>
<dbReference type="Proteomes" id="UP001175228">
    <property type="component" value="Unassembled WGS sequence"/>
</dbReference>
<evidence type="ECO:0000313" key="3">
    <source>
        <dbReference type="Proteomes" id="UP001175228"/>
    </source>
</evidence>
<keyword evidence="3" id="KW-1185">Reference proteome</keyword>
<feature type="region of interest" description="Disordered" evidence="1">
    <location>
        <begin position="250"/>
        <end position="285"/>
    </location>
</feature>
<evidence type="ECO:0000313" key="2">
    <source>
        <dbReference type="EMBL" id="KAK0473813.1"/>
    </source>
</evidence>
<protein>
    <submittedName>
        <fullName evidence="2">Uncharacterized protein</fullName>
    </submittedName>
</protein>
<dbReference type="AlphaFoldDB" id="A0AA39NYN8"/>